<accession>A0ABP6S9N5</accession>
<dbReference type="EMBL" id="BAAAYL010000001">
    <property type="protein sequence ID" value="GAA3370809.1"/>
    <property type="molecule type" value="Genomic_DNA"/>
</dbReference>
<dbReference type="Pfam" id="PF07070">
    <property type="entry name" value="Spo0M"/>
    <property type="match status" value="1"/>
</dbReference>
<dbReference type="RefSeq" id="WP_345035796.1">
    <property type="nucleotide sequence ID" value="NZ_BAAAYL010000001.1"/>
</dbReference>
<comment type="caution">
    <text evidence="1">The sequence shown here is derived from an EMBL/GenBank/DDBJ whole genome shotgun (WGS) entry which is preliminary data.</text>
</comment>
<evidence type="ECO:0000313" key="1">
    <source>
        <dbReference type="EMBL" id="GAA3370809.1"/>
    </source>
</evidence>
<organism evidence="1 2">
    <name type="scientific">Streptomyces sannanensis</name>
    <dbReference type="NCBI Taxonomy" id="285536"/>
    <lineage>
        <taxon>Bacteria</taxon>
        <taxon>Bacillati</taxon>
        <taxon>Actinomycetota</taxon>
        <taxon>Actinomycetes</taxon>
        <taxon>Kitasatosporales</taxon>
        <taxon>Streptomycetaceae</taxon>
        <taxon>Streptomyces</taxon>
    </lineage>
</organism>
<dbReference type="Proteomes" id="UP001499990">
    <property type="component" value="Unassembled WGS sequence"/>
</dbReference>
<dbReference type="PANTHER" id="PTHR40053">
    <property type="entry name" value="SPORULATION-CONTROL PROTEIN SPO0M"/>
    <property type="match status" value="1"/>
</dbReference>
<keyword evidence="2" id="KW-1185">Reference proteome</keyword>
<evidence type="ECO:0008006" key="3">
    <source>
        <dbReference type="Google" id="ProtNLM"/>
    </source>
</evidence>
<dbReference type="InterPro" id="IPR009776">
    <property type="entry name" value="Spore_0_M"/>
</dbReference>
<proteinExistence type="predicted"/>
<gene>
    <name evidence="1" type="ORF">GCM10020367_18920</name>
</gene>
<protein>
    <recommendedName>
        <fullName evidence="3">Sporulation protein</fullName>
    </recommendedName>
</protein>
<name>A0ABP6S9N5_9ACTN</name>
<sequence length="251" mass="27814">MAFRKFLSSLGINAPSVETVVENPVVQPGSTLICTVTVRGGGADVEVERLLLDLVVRAEDREPDGSSGWNNPYAVGKAELGAFRLAAGETVTHRLAVEVPWEMPLTHAQGRHIKGGRAAVRTELSIDNAVDRGDFDEIQVHALPAQDTLFQAFTDLGFRLHEAEVKIGLLSRAPRMEDRQTVPYWQETDFFFPESYGRGSRYELEAVFIAREDSVDVHPGGHPPATFAYADMDLAKWTAALDAHVRHHWTR</sequence>
<reference evidence="2" key="1">
    <citation type="journal article" date="2019" name="Int. J. Syst. Evol. Microbiol.">
        <title>The Global Catalogue of Microorganisms (GCM) 10K type strain sequencing project: providing services to taxonomists for standard genome sequencing and annotation.</title>
        <authorList>
            <consortium name="The Broad Institute Genomics Platform"/>
            <consortium name="The Broad Institute Genome Sequencing Center for Infectious Disease"/>
            <person name="Wu L."/>
            <person name="Ma J."/>
        </authorList>
    </citation>
    <scope>NUCLEOTIDE SEQUENCE [LARGE SCALE GENOMIC DNA]</scope>
    <source>
        <strain evidence="2">JCM 9651</strain>
    </source>
</reference>
<dbReference type="PANTHER" id="PTHR40053:SF1">
    <property type="entry name" value="SPORULATION-CONTROL PROTEIN SPO0M"/>
    <property type="match status" value="1"/>
</dbReference>
<evidence type="ECO:0000313" key="2">
    <source>
        <dbReference type="Proteomes" id="UP001499990"/>
    </source>
</evidence>